<dbReference type="GO" id="GO:0019316">
    <property type="term" value="P:D-allose catabolic process"/>
    <property type="evidence" value="ECO:0007669"/>
    <property type="project" value="TreeGrafter"/>
</dbReference>
<dbReference type="NCBIfam" id="TIGR02133">
    <property type="entry name" value="RPI_actino"/>
    <property type="match status" value="1"/>
</dbReference>
<gene>
    <name evidence="10" type="ORF">CSO01_11240</name>
</gene>
<evidence type="ECO:0000313" key="11">
    <source>
        <dbReference type="Proteomes" id="UP000321798"/>
    </source>
</evidence>
<evidence type="ECO:0000256" key="7">
    <source>
        <dbReference type="ARBA" id="ARBA00023235"/>
    </source>
</evidence>
<accession>A0A512PB23</accession>
<dbReference type="PANTHER" id="PTHR30345:SF0">
    <property type="entry name" value="DNA DAMAGE-REPAIR_TOLERATION PROTEIN DRT102"/>
    <property type="match status" value="1"/>
</dbReference>
<dbReference type="Gene3D" id="3.40.1400.10">
    <property type="entry name" value="Sugar-phosphate isomerase, RpiB/LacA/LacB"/>
    <property type="match status" value="1"/>
</dbReference>
<dbReference type="InterPro" id="IPR011860">
    <property type="entry name" value="Rib-5-P_Isoase_Actino"/>
</dbReference>
<evidence type="ECO:0000256" key="4">
    <source>
        <dbReference type="ARBA" id="ARBA00011738"/>
    </source>
</evidence>
<dbReference type="PANTHER" id="PTHR30345">
    <property type="entry name" value="RIBOSE-5-PHOSPHATE ISOMERASE B"/>
    <property type="match status" value="1"/>
</dbReference>
<comment type="subunit">
    <text evidence="4">Homodimer.</text>
</comment>
<protein>
    <recommendedName>
        <fullName evidence="6">Ribose-5-phosphate isomerase B</fullName>
        <ecNumber evidence="5">5.3.1.6</ecNumber>
    </recommendedName>
    <alternativeName>
        <fullName evidence="8">Phosphoriboisomerase B</fullName>
    </alternativeName>
</protein>
<organism evidence="10 11">
    <name type="scientific">Cellulomonas soli</name>
    <dbReference type="NCBI Taxonomy" id="931535"/>
    <lineage>
        <taxon>Bacteria</taxon>
        <taxon>Bacillati</taxon>
        <taxon>Actinomycetota</taxon>
        <taxon>Actinomycetes</taxon>
        <taxon>Micrococcales</taxon>
        <taxon>Cellulomonadaceae</taxon>
        <taxon>Cellulomonas</taxon>
    </lineage>
</organism>
<dbReference type="NCBIfam" id="NF004051">
    <property type="entry name" value="PRK05571.1"/>
    <property type="match status" value="1"/>
</dbReference>
<dbReference type="AlphaFoldDB" id="A0A512PB23"/>
<reference evidence="10 11" key="1">
    <citation type="submission" date="2019-07" db="EMBL/GenBank/DDBJ databases">
        <title>Whole genome shotgun sequence of Cellulomonas soli NBRC 109434.</title>
        <authorList>
            <person name="Hosoyama A."/>
            <person name="Uohara A."/>
            <person name="Ohji S."/>
            <person name="Ichikawa N."/>
        </authorList>
    </citation>
    <scope>NUCLEOTIDE SEQUENCE [LARGE SCALE GENOMIC DNA]</scope>
    <source>
        <strain evidence="10 11">NBRC 109434</strain>
    </source>
</reference>
<keyword evidence="7" id="KW-0413">Isomerase</keyword>
<keyword evidence="11" id="KW-1185">Reference proteome</keyword>
<evidence type="ECO:0000256" key="1">
    <source>
        <dbReference type="ARBA" id="ARBA00001713"/>
    </source>
</evidence>
<dbReference type="NCBIfam" id="TIGR00689">
    <property type="entry name" value="rpiB_lacA_lacB"/>
    <property type="match status" value="1"/>
</dbReference>
<dbReference type="GO" id="GO:0004751">
    <property type="term" value="F:ribose-5-phosphate isomerase activity"/>
    <property type="evidence" value="ECO:0007669"/>
    <property type="project" value="UniProtKB-EC"/>
</dbReference>
<evidence type="ECO:0000256" key="2">
    <source>
        <dbReference type="ARBA" id="ARBA00004988"/>
    </source>
</evidence>
<comment type="pathway">
    <text evidence="2">Carbohydrate degradation; pentose phosphate pathway; D-ribose 5-phosphate from D-ribulose 5-phosphate (non-oxidative stage): step 1/1.</text>
</comment>
<dbReference type="InterPro" id="IPR003500">
    <property type="entry name" value="RpiB_LacA_LacB"/>
</dbReference>
<evidence type="ECO:0000256" key="8">
    <source>
        <dbReference type="ARBA" id="ARBA00032117"/>
    </source>
</evidence>
<proteinExistence type="inferred from homology"/>
<dbReference type="EMBL" id="BKAL01000003">
    <property type="protein sequence ID" value="GEP68409.1"/>
    <property type="molecule type" value="Genomic_DNA"/>
</dbReference>
<comment type="caution">
    <text evidence="10">The sequence shown here is derived from an EMBL/GenBank/DDBJ whole genome shotgun (WGS) entry which is preliminary data.</text>
</comment>
<evidence type="ECO:0000256" key="3">
    <source>
        <dbReference type="ARBA" id="ARBA00008754"/>
    </source>
</evidence>
<name>A0A512PB23_9CELL</name>
<evidence type="ECO:0000313" key="10">
    <source>
        <dbReference type="EMBL" id="GEP68409.1"/>
    </source>
</evidence>
<feature type="region of interest" description="Disordered" evidence="9">
    <location>
        <begin position="22"/>
        <end position="47"/>
    </location>
</feature>
<evidence type="ECO:0000256" key="9">
    <source>
        <dbReference type="SAM" id="MobiDB-lite"/>
    </source>
</evidence>
<dbReference type="Proteomes" id="UP000321798">
    <property type="component" value="Unassembled WGS sequence"/>
</dbReference>
<comment type="similarity">
    <text evidence="3">Belongs to the LacAB/RpiB family.</text>
</comment>
<evidence type="ECO:0000256" key="5">
    <source>
        <dbReference type="ARBA" id="ARBA00011959"/>
    </source>
</evidence>
<comment type="catalytic activity">
    <reaction evidence="1">
        <text>aldehydo-D-ribose 5-phosphate = D-ribulose 5-phosphate</text>
        <dbReference type="Rhea" id="RHEA:14657"/>
        <dbReference type="ChEBI" id="CHEBI:58121"/>
        <dbReference type="ChEBI" id="CHEBI:58273"/>
        <dbReference type="EC" id="5.3.1.6"/>
    </reaction>
</comment>
<dbReference type="GO" id="GO:0009052">
    <property type="term" value="P:pentose-phosphate shunt, non-oxidative branch"/>
    <property type="evidence" value="ECO:0007669"/>
    <property type="project" value="TreeGrafter"/>
</dbReference>
<dbReference type="Pfam" id="PF02502">
    <property type="entry name" value="LacAB_rpiB"/>
    <property type="match status" value="1"/>
</dbReference>
<evidence type="ECO:0000256" key="6">
    <source>
        <dbReference type="ARBA" id="ARBA00014007"/>
    </source>
</evidence>
<dbReference type="InterPro" id="IPR036569">
    <property type="entry name" value="RpiB_LacA_LacB_sf"/>
</dbReference>
<dbReference type="SUPFAM" id="SSF89623">
    <property type="entry name" value="Ribose/Galactose isomerase RpiB/AlsB"/>
    <property type="match status" value="1"/>
</dbReference>
<sequence>MGVEVVLRTDVGVEGGQVDSAARHGYTLGTGADAPGRFSRGPTWQPPPDVRNNARMRIHVAADHAGFELKAALVDHLRDAGHEVVDHGAHAYDSQDDYPPMCLAAGEAVVADPGSLGVVIGGSGNGEQIAANKVDGVRAALAWNLDTARLGRQHNDANVIAVGARQHTVAEALSFVDAFVAEPFSGDPRHQRRIDLLAQYEASRS</sequence>
<dbReference type="EC" id="5.3.1.6" evidence="5"/>